<dbReference type="Proteomes" id="UP000245638">
    <property type="component" value="Unassembled WGS sequence"/>
</dbReference>
<sequence length="198" mass="22725">MLGYLEVNGGIYRKGPLNAYRVGKTIILANPSEVLAHDDEIFIKIIARNNEIITDQGYTKILSNSSVKINVEVEGNFSYIPHPTLFYNGANAEIHSKFKVDNEALIVEVFTLGREGHGEVFNKGKIKAITEIYSKGELLVYDVFRVNNDDYLNPYVMGNNSLLNIYTVHGREFNVERKISNSKDVYLEVKKYLDYYWW</sequence>
<name>A0A2T9X861_9CREN</name>
<organism evidence="2 3">
    <name type="scientific">Acidianus hospitalis</name>
    <dbReference type="NCBI Taxonomy" id="563177"/>
    <lineage>
        <taxon>Archaea</taxon>
        <taxon>Thermoproteota</taxon>
        <taxon>Thermoprotei</taxon>
        <taxon>Sulfolobales</taxon>
        <taxon>Sulfolobaceae</taxon>
        <taxon>Acidianus</taxon>
    </lineage>
</organism>
<reference evidence="2 3" key="1">
    <citation type="journal article" date="2015" name="Appl. Environ. Microbiol.">
        <title>Nanoarchaeota, Their Sulfolobales Host, and Nanoarchaeota Virus Distribution across Yellowstone National Park Hot Springs.</title>
        <authorList>
            <person name="Munson-McGee J.H."/>
            <person name="Field E.K."/>
            <person name="Bateson M."/>
            <person name="Rooney C."/>
            <person name="Stepanauskas R."/>
            <person name="Young M.J."/>
        </authorList>
    </citation>
    <scope>NUCLEOTIDE SEQUENCE [LARGE SCALE GENOMIC DNA]</scope>
    <source>
        <strain evidence="2">SCGC AC-742_N10</strain>
    </source>
</reference>
<proteinExistence type="predicted"/>
<evidence type="ECO:0000256" key="1">
    <source>
        <dbReference type="ARBA" id="ARBA00023186"/>
    </source>
</evidence>
<evidence type="ECO:0000313" key="2">
    <source>
        <dbReference type="EMBL" id="PVU76212.1"/>
    </source>
</evidence>
<dbReference type="GO" id="GO:0016151">
    <property type="term" value="F:nickel cation binding"/>
    <property type="evidence" value="ECO:0007669"/>
    <property type="project" value="InterPro"/>
</dbReference>
<keyword evidence="1" id="KW-0143">Chaperone</keyword>
<gene>
    <name evidence="2" type="ORF">DDW13_03805</name>
</gene>
<evidence type="ECO:0000313" key="3">
    <source>
        <dbReference type="Proteomes" id="UP000245638"/>
    </source>
</evidence>
<dbReference type="AlphaFoldDB" id="A0A2T9X861"/>
<comment type="caution">
    <text evidence="2">The sequence shown here is derived from an EMBL/GenBank/DDBJ whole genome shotgun (WGS) entry which is preliminary data.</text>
</comment>
<dbReference type="EMBL" id="QEFD01000119">
    <property type="protein sequence ID" value="PVU76212.1"/>
    <property type="molecule type" value="Genomic_DNA"/>
</dbReference>
<dbReference type="Pfam" id="PF01774">
    <property type="entry name" value="UreD"/>
    <property type="match status" value="1"/>
</dbReference>
<protein>
    <submittedName>
        <fullName evidence="2">Urease accessory protein UreH</fullName>
    </submittedName>
</protein>
<accession>A0A2T9X861</accession>
<dbReference type="InterPro" id="IPR002669">
    <property type="entry name" value="UreD"/>
</dbReference>